<dbReference type="GO" id="GO:0022857">
    <property type="term" value="F:transmembrane transporter activity"/>
    <property type="evidence" value="ECO:0007669"/>
    <property type="project" value="InterPro"/>
</dbReference>
<dbReference type="AlphaFoldDB" id="A0A917T3Z9"/>
<feature type="transmembrane region" description="Helical" evidence="1">
    <location>
        <begin position="168"/>
        <end position="190"/>
    </location>
</feature>
<dbReference type="Proteomes" id="UP000642070">
    <property type="component" value="Unassembled WGS sequence"/>
</dbReference>
<dbReference type="EMBL" id="BMPI01000003">
    <property type="protein sequence ID" value="GGM08548.1"/>
    <property type="molecule type" value="Genomic_DNA"/>
</dbReference>
<dbReference type="Gene3D" id="1.20.1250.20">
    <property type="entry name" value="MFS general substrate transporter like domains"/>
    <property type="match status" value="1"/>
</dbReference>
<reference evidence="2" key="1">
    <citation type="journal article" date="2014" name="Int. J. Syst. Evol. Microbiol.">
        <title>Complete genome sequence of Corynebacterium casei LMG S-19264T (=DSM 44701T), isolated from a smear-ripened cheese.</title>
        <authorList>
            <consortium name="US DOE Joint Genome Institute (JGI-PGF)"/>
            <person name="Walter F."/>
            <person name="Albersmeier A."/>
            <person name="Kalinowski J."/>
            <person name="Ruckert C."/>
        </authorList>
    </citation>
    <scope>NUCLEOTIDE SEQUENCE</scope>
    <source>
        <strain evidence="2">JCM 19831</strain>
    </source>
</reference>
<dbReference type="PANTHER" id="PTHR23542:SF1">
    <property type="entry name" value="MAJOR FACILITATOR SUPERFAMILY (MFS) PROFILE DOMAIN-CONTAINING PROTEIN"/>
    <property type="match status" value="1"/>
</dbReference>
<dbReference type="PANTHER" id="PTHR23542">
    <property type="match status" value="1"/>
</dbReference>
<keyword evidence="1" id="KW-0472">Membrane</keyword>
<accession>A0A917T3Z9</accession>
<name>A0A917T3Z9_9ACTN</name>
<keyword evidence="3" id="KW-1185">Reference proteome</keyword>
<dbReference type="InterPro" id="IPR036259">
    <property type="entry name" value="MFS_trans_sf"/>
</dbReference>
<feature type="transmembrane region" description="Helical" evidence="1">
    <location>
        <begin position="331"/>
        <end position="349"/>
    </location>
</feature>
<reference evidence="2" key="2">
    <citation type="submission" date="2020-09" db="EMBL/GenBank/DDBJ databases">
        <authorList>
            <person name="Sun Q."/>
            <person name="Ohkuma M."/>
        </authorList>
    </citation>
    <scope>NUCLEOTIDE SEQUENCE</scope>
    <source>
        <strain evidence="2">JCM 19831</strain>
    </source>
</reference>
<comment type="caution">
    <text evidence="2">The sequence shown here is derived from an EMBL/GenBank/DDBJ whole genome shotgun (WGS) entry which is preliminary data.</text>
</comment>
<dbReference type="SUPFAM" id="SSF103473">
    <property type="entry name" value="MFS general substrate transporter"/>
    <property type="match status" value="1"/>
</dbReference>
<evidence type="ECO:0000256" key="1">
    <source>
        <dbReference type="SAM" id="Phobius"/>
    </source>
</evidence>
<keyword evidence="1" id="KW-0812">Transmembrane</keyword>
<feature type="transmembrane region" description="Helical" evidence="1">
    <location>
        <begin position="80"/>
        <end position="99"/>
    </location>
</feature>
<dbReference type="InterPro" id="IPR011701">
    <property type="entry name" value="MFS"/>
</dbReference>
<gene>
    <name evidence="2" type="ORF">GCM10007977_006980</name>
</gene>
<feature type="transmembrane region" description="Helical" evidence="1">
    <location>
        <begin position="273"/>
        <end position="290"/>
    </location>
</feature>
<evidence type="ECO:0000313" key="2">
    <source>
        <dbReference type="EMBL" id="GGM08548.1"/>
    </source>
</evidence>
<feature type="transmembrane region" description="Helical" evidence="1">
    <location>
        <begin position="45"/>
        <end position="68"/>
    </location>
</feature>
<dbReference type="Pfam" id="PF07690">
    <property type="entry name" value="MFS_1"/>
    <property type="match status" value="1"/>
</dbReference>
<organism evidence="2 3">
    <name type="scientific">Dactylosporangium sucinum</name>
    <dbReference type="NCBI Taxonomy" id="1424081"/>
    <lineage>
        <taxon>Bacteria</taxon>
        <taxon>Bacillati</taxon>
        <taxon>Actinomycetota</taxon>
        <taxon>Actinomycetes</taxon>
        <taxon>Micromonosporales</taxon>
        <taxon>Micromonosporaceae</taxon>
        <taxon>Dactylosporangium</taxon>
    </lineage>
</organism>
<protein>
    <submittedName>
        <fullName evidence="2">MFS transporter</fullName>
    </submittedName>
</protein>
<proteinExistence type="predicted"/>
<sequence>MAASSPLRAVLRAAQVARVLAASTVGRIPLGAAPVALLLYARETLSIAAAGLLVGVYTAGLAIGGPVLARVADRLRQPPVMLAGAAVSTAGFVLLAQGVALWASLLAALLAGLGAPPFEAGLRVLWRDLLDESQVPTAYTLDIAVQELIFVFGPLIAGASVALGGPAAGVYVTALLQLLGTVWFVTTPAVRRWRGVAAERHWAGALRASHLRLLLVAVVLVGAGVGSLPVAVIDYTEQSGGRAWTSWILAAQAAGAFAGGMVNTRLRLDGRRLPLLALLLGLGYAPLLLTPSSAAWMIPLAALCGACLPPFLAATFLTVDRVAPVGTAAEAFAWVATAFSVGAALGAAVDGVIVDAAPARWAGFLLSPLVILLAVPWVRPVARAAT</sequence>
<dbReference type="RefSeq" id="WP_190248206.1">
    <property type="nucleotide sequence ID" value="NZ_BMPI01000003.1"/>
</dbReference>
<evidence type="ECO:0000313" key="3">
    <source>
        <dbReference type="Proteomes" id="UP000642070"/>
    </source>
</evidence>
<keyword evidence="1" id="KW-1133">Transmembrane helix</keyword>
<feature type="transmembrane region" description="Helical" evidence="1">
    <location>
        <begin position="361"/>
        <end position="378"/>
    </location>
</feature>
<feature type="transmembrane region" description="Helical" evidence="1">
    <location>
        <begin position="244"/>
        <end position="261"/>
    </location>
</feature>
<feature type="transmembrane region" description="Helical" evidence="1">
    <location>
        <begin position="211"/>
        <end position="232"/>
    </location>
</feature>
<feature type="transmembrane region" description="Helical" evidence="1">
    <location>
        <begin position="296"/>
        <end position="319"/>
    </location>
</feature>